<evidence type="ECO:0000256" key="7">
    <source>
        <dbReference type="ARBA" id="ARBA00052497"/>
    </source>
</evidence>
<dbReference type="PRINTS" id="PR00081">
    <property type="entry name" value="GDHRDH"/>
</dbReference>
<evidence type="ECO:0000256" key="8">
    <source>
        <dbReference type="ARBA" id="ARBA00052953"/>
    </source>
</evidence>
<evidence type="ECO:0000256" key="5">
    <source>
        <dbReference type="ARBA" id="ARBA00050257"/>
    </source>
</evidence>
<evidence type="ECO:0000256" key="6">
    <source>
        <dbReference type="ARBA" id="ARBA00050953"/>
    </source>
</evidence>
<accession>A0A1G6JPM7</accession>
<evidence type="ECO:0000313" key="11">
    <source>
        <dbReference type="EMBL" id="SDC20674.1"/>
    </source>
</evidence>
<dbReference type="PANTHER" id="PTHR24321">
    <property type="entry name" value="DEHYDROGENASES, SHORT CHAIN"/>
    <property type="match status" value="1"/>
</dbReference>
<keyword evidence="2" id="KW-0560">Oxidoreductase</keyword>
<dbReference type="EMBL" id="FMZL01000005">
    <property type="protein sequence ID" value="SDC20674.1"/>
    <property type="molecule type" value="Genomic_DNA"/>
</dbReference>
<keyword evidence="12" id="KW-1185">Reference proteome</keyword>
<evidence type="ECO:0000256" key="2">
    <source>
        <dbReference type="ARBA" id="ARBA00023002"/>
    </source>
</evidence>
<dbReference type="NCBIfam" id="NF005559">
    <property type="entry name" value="PRK07231.1"/>
    <property type="match status" value="1"/>
</dbReference>
<dbReference type="PROSITE" id="PS00061">
    <property type="entry name" value="ADH_SHORT"/>
    <property type="match status" value="1"/>
</dbReference>
<dbReference type="CDD" id="cd05233">
    <property type="entry name" value="SDR_c"/>
    <property type="match status" value="1"/>
</dbReference>
<dbReference type="Pfam" id="PF13561">
    <property type="entry name" value="adh_short_C2"/>
    <property type="match status" value="1"/>
</dbReference>
<keyword evidence="4" id="KW-0753">Steroid metabolism</keyword>
<dbReference type="Gene3D" id="3.40.50.720">
    <property type="entry name" value="NAD(P)-binding Rossmann-like Domain"/>
    <property type="match status" value="1"/>
</dbReference>
<dbReference type="STRING" id="604330.SAMN04489857_0762"/>
<comment type="catalytic activity">
    <reaction evidence="7">
        <text>7alpha,12alpha-dihydroxy-3-oxo-5beta-cholan-24-oate + NADH + H(+) = isocholate + NAD(+)</text>
        <dbReference type="Rhea" id="RHEA:47512"/>
        <dbReference type="ChEBI" id="CHEBI:15378"/>
        <dbReference type="ChEBI" id="CHEBI:57540"/>
        <dbReference type="ChEBI" id="CHEBI:57945"/>
        <dbReference type="ChEBI" id="CHEBI:87735"/>
        <dbReference type="ChEBI" id="CHEBI:87736"/>
    </reaction>
    <physiologicalReaction direction="left-to-right" evidence="7">
        <dbReference type="Rhea" id="RHEA:47513"/>
    </physiologicalReaction>
</comment>
<dbReference type="GO" id="GO:0008202">
    <property type="term" value="P:steroid metabolic process"/>
    <property type="evidence" value="ECO:0007669"/>
    <property type="project" value="UniProtKB-KW"/>
</dbReference>
<evidence type="ECO:0000256" key="3">
    <source>
        <dbReference type="ARBA" id="ARBA00023098"/>
    </source>
</evidence>
<evidence type="ECO:0000313" key="12">
    <source>
        <dbReference type="Proteomes" id="UP000198528"/>
    </source>
</evidence>
<dbReference type="Proteomes" id="UP000198528">
    <property type="component" value="Unassembled WGS sequence"/>
</dbReference>
<protein>
    <recommendedName>
        <fullName evidence="9">3beta-hydroxycholanate 3-dehydrogenase (NAD(+))</fullName>
        <ecNumber evidence="9">1.1.1.391</ecNumber>
    </recommendedName>
    <alternativeName>
        <fullName evidence="10">NAD-dependent bile acid 3beta-dehydrogenase</fullName>
    </alternativeName>
</protein>
<dbReference type="InterPro" id="IPR036291">
    <property type="entry name" value="NAD(P)-bd_dom_sf"/>
</dbReference>
<dbReference type="PRINTS" id="PR00080">
    <property type="entry name" value="SDRFAMILY"/>
</dbReference>
<evidence type="ECO:0000256" key="10">
    <source>
        <dbReference type="ARBA" id="ARBA00081284"/>
    </source>
</evidence>
<comment type="catalytic activity">
    <reaction evidence="5">
        <text>12alpha-hydroxy-3-oxo-5beta-cholan-24-oate + NADH + H(+) = isodeoxycholate + NAD(+)</text>
        <dbReference type="Rhea" id="RHEA:47492"/>
        <dbReference type="ChEBI" id="CHEBI:15378"/>
        <dbReference type="ChEBI" id="CHEBI:57540"/>
        <dbReference type="ChEBI" id="CHEBI:57945"/>
        <dbReference type="ChEBI" id="CHEBI:87733"/>
        <dbReference type="ChEBI" id="CHEBI:87734"/>
    </reaction>
    <physiologicalReaction direction="left-to-right" evidence="5">
        <dbReference type="Rhea" id="RHEA:47493"/>
    </physiologicalReaction>
</comment>
<comment type="catalytic activity">
    <reaction evidence="8">
        <text>3-oxo-5beta-cholan-24-oate + NADH + H(+) = isolithocholate + NAD(+)</text>
        <dbReference type="Rhea" id="RHEA:47508"/>
        <dbReference type="ChEBI" id="CHEBI:11867"/>
        <dbReference type="ChEBI" id="CHEBI:15378"/>
        <dbReference type="ChEBI" id="CHEBI:57540"/>
        <dbReference type="ChEBI" id="CHEBI:57945"/>
        <dbReference type="ChEBI" id="CHEBI:87728"/>
        <dbReference type="EC" id="1.1.1.391"/>
    </reaction>
    <physiologicalReaction direction="left-to-right" evidence="8">
        <dbReference type="Rhea" id="RHEA:47509"/>
    </physiologicalReaction>
</comment>
<dbReference type="InterPro" id="IPR002347">
    <property type="entry name" value="SDR_fam"/>
</dbReference>
<sequence>MADFSSVEGRTAVVTGATSGIGESIARVFAAQGMRVVLAGRRAEKGERIAKEIRDAGGEALFCRADVSSEDDVERLMRSAVDAYGSLDVLVCNAGASCLMKPVHEYESDEFRRVTDIDYVGVFLCMKHAVRAMLDSGSSNCSIVSISSAEGLKATANFAPYSAAKRAVISLTQTAGMDYARHGIRVNCICPGAIDTDIYATVSPEQRELTQAMIPNGRFGRPEEIANVALFLASDLSSYVTGAVIPVDAAMSSGNFVEVPWEEPDPRG</sequence>
<dbReference type="PANTHER" id="PTHR24321:SF11">
    <property type="entry name" value="BLR0893 PROTEIN"/>
    <property type="match status" value="1"/>
</dbReference>
<evidence type="ECO:0000256" key="9">
    <source>
        <dbReference type="ARBA" id="ARBA00067031"/>
    </source>
</evidence>
<dbReference type="RefSeq" id="WP_176763074.1">
    <property type="nucleotide sequence ID" value="NZ_FMZL01000005.1"/>
</dbReference>
<dbReference type="EC" id="1.1.1.391" evidence="9"/>
<comment type="similarity">
    <text evidence="1">Belongs to the short-chain dehydrogenases/reductases (SDR) family.</text>
</comment>
<dbReference type="InterPro" id="IPR020904">
    <property type="entry name" value="Sc_DH/Rdtase_CS"/>
</dbReference>
<evidence type="ECO:0000256" key="4">
    <source>
        <dbReference type="ARBA" id="ARBA00023221"/>
    </source>
</evidence>
<gene>
    <name evidence="11" type="ORF">SAMN04487824_10565</name>
</gene>
<reference evidence="12" key="1">
    <citation type="submission" date="2016-10" db="EMBL/GenBank/DDBJ databases">
        <authorList>
            <person name="Varghese N."/>
            <person name="Submissions S."/>
        </authorList>
    </citation>
    <scope>NUCLEOTIDE SEQUENCE [LARGE SCALE GENOMIC DNA]</scope>
    <source>
        <strain evidence="12">DSM 22619</strain>
    </source>
</reference>
<dbReference type="GO" id="GO:0016491">
    <property type="term" value="F:oxidoreductase activity"/>
    <property type="evidence" value="ECO:0007669"/>
    <property type="project" value="UniProtKB-KW"/>
</dbReference>
<keyword evidence="3" id="KW-0443">Lipid metabolism</keyword>
<evidence type="ECO:0000256" key="1">
    <source>
        <dbReference type="ARBA" id="ARBA00006484"/>
    </source>
</evidence>
<dbReference type="SUPFAM" id="SSF51735">
    <property type="entry name" value="NAD(P)-binding Rossmann-fold domains"/>
    <property type="match status" value="1"/>
</dbReference>
<comment type="catalytic activity">
    <reaction evidence="6">
        <text>3-oxochenodeoxycholate + NADH + H(+) = isochenodeoxycholate + NAD(+)</text>
        <dbReference type="Rhea" id="RHEA:47516"/>
        <dbReference type="ChEBI" id="CHEBI:15378"/>
        <dbReference type="ChEBI" id="CHEBI:57540"/>
        <dbReference type="ChEBI" id="CHEBI:57945"/>
        <dbReference type="ChEBI" id="CHEBI:87730"/>
        <dbReference type="ChEBI" id="CHEBI:87731"/>
    </reaction>
    <physiologicalReaction direction="left-to-right" evidence="6">
        <dbReference type="Rhea" id="RHEA:47517"/>
    </physiologicalReaction>
</comment>
<name>A0A1G6JPM7_9ACTN</name>
<organism evidence="11 12">
    <name type="scientific">Parafannyhessea umbonata</name>
    <dbReference type="NCBI Taxonomy" id="604330"/>
    <lineage>
        <taxon>Bacteria</taxon>
        <taxon>Bacillati</taxon>
        <taxon>Actinomycetota</taxon>
        <taxon>Coriobacteriia</taxon>
        <taxon>Coriobacteriales</taxon>
        <taxon>Atopobiaceae</taxon>
        <taxon>Parafannyhessea</taxon>
    </lineage>
</organism>
<proteinExistence type="inferred from homology"/>
<dbReference type="AlphaFoldDB" id="A0A1G6JPM7"/>
<dbReference type="FunFam" id="3.40.50.720:FF:000084">
    <property type="entry name" value="Short-chain dehydrogenase reductase"/>
    <property type="match status" value="1"/>
</dbReference>